<feature type="compositionally biased region" description="Low complexity" evidence="8">
    <location>
        <begin position="278"/>
        <end position="297"/>
    </location>
</feature>
<evidence type="ECO:0000256" key="4">
    <source>
        <dbReference type="ARBA" id="ARBA00022771"/>
    </source>
</evidence>
<reference evidence="10" key="1">
    <citation type="submission" date="2023-03" db="EMBL/GenBank/DDBJ databases">
        <title>Massive genome expansion in bonnet fungi (Mycena s.s.) driven by repeated elements and novel gene families across ecological guilds.</title>
        <authorList>
            <consortium name="Lawrence Berkeley National Laboratory"/>
            <person name="Harder C.B."/>
            <person name="Miyauchi S."/>
            <person name="Viragh M."/>
            <person name="Kuo A."/>
            <person name="Thoen E."/>
            <person name="Andreopoulos B."/>
            <person name="Lu D."/>
            <person name="Skrede I."/>
            <person name="Drula E."/>
            <person name="Henrissat B."/>
            <person name="Morin E."/>
            <person name="Kohler A."/>
            <person name="Barry K."/>
            <person name="LaButti K."/>
            <person name="Morin E."/>
            <person name="Salamov A."/>
            <person name="Lipzen A."/>
            <person name="Mereny Z."/>
            <person name="Hegedus B."/>
            <person name="Baldrian P."/>
            <person name="Stursova M."/>
            <person name="Weitz H."/>
            <person name="Taylor A."/>
            <person name="Grigoriev I.V."/>
            <person name="Nagy L.G."/>
            <person name="Martin F."/>
            <person name="Kauserud H."/>
        </authorList>
    </citation>
    <scope>NUCLEOTIDE SEQUENCE</scope>
    <source>
        <strain evidence="10">CBHHK002</strain>
    </source>
</reference>
<evidence type="ECO:0000313" key="11">
    <source>
        <dbReference type="Proteomes" id="UP001218218"/>
    </source>
</evidence>
<keyword evidence="2" id="KW-0479">Metal-binding</keyword>
<feature type="domain" description="C2H2-type" evidence="9">
    <location>
        <begin position="330"/>
        <end position="357"/>
    </location>
</feature>
<keyword evidence="4 7" id="KW-0863">Zinc-finger</keyword>
<evidence type="ECO:0000256" key="2">
    <source>
        <dbReference type="ARBA" id="ARBA00022723"/>
    </source>
</evidence>
<dbReference type="InterPro" id="IPR050331">
    <property type="entry name" value="Zinc_finger"/>
</dbReference>
<evidence type="ECO:0000259" key="9">
    <source>
        <dbReference type="PROSITE" id="PS50157"/>
    </source>
</evidence>
<dbReference type="GO" id="GO:0008270">
    <property type="term" value="F:zinc ion binding"/>
    <property type="evidence" value="ECO:0007669"/>
    <property type="project" value="UniProtKB-KW"/>
</dbReference>
<gene>
    <name evidence="10" type="ORF">DFH08DRAFT_847621</name>
</gene>
<dbReference type="EMBL" id="JARIHO010000007">
    <property type="protein sequence ID" value="KAJ7357980.1"/>
    <property type="molecule type" value="Genomic_DNA"/>
</dbReference>
<accession>A0AAD7AGK9</accession>
<evidence type="ECO:0000256" key="8">
    <source>
        <dbReference type="SAM" id="MobiDB-lite"/>
    </source>
</evidence>
<comment type="subcellular location">
    <subcellularLocation>
        <location evidence="1">Nucleus</location>
    </subcellularLocation>
</comment>
<dbReference type="Pfam" id="PF12874">
    <property type="entry name" value="zf-met"/>
    <property type="match status" value="1"/>
</dbReference>
<dbReference type="InterPro" id="IPR036236">
    <property type="entry name" value="Znf_C2H2_sf"/>
</dbReference>
<keyword evidence="5" id="KW-0862">Zinc</keyword>
<dbReference type="InterPro" id="IPR013087">
    <property type="entry name" value="Znf_C2H2_type"/>
</dbReference>
<dbReference type="Gene3D" id="3.30.160.60">
    <property type="entry name" value="Classic Zinc Finger"/>
    <property type="match status" value="1"/>
</dbReference>
<dbReference type="Proteomes" id="UP001218218">
    <property type="component" value="Unassembled WGS sequence"/>
</dbReference>
<evidence type="ECO:0000313" key="10">
    <source>
        <dbReference type="EMBL" id="KAJ7357980.1"/>
    </source>
</evidence>
<feature type="region of interest" description="Disordered" evidence="8">
    <location>
        <begin position="191"/>
        <end position="213"/>
    </location>
</feature>
<organism evidence="10 11">
    <name type="scientific">Mycena albidolilacea</name>
    <dbReference type="NCBI Taxonomy" id="1033008"/>
    <lineage>
        <taxon>Eukaryota</taxon>
        <taxon>Fungi</taxon>
        <taxon>Dikarya</taxon>
        <taxon>Basidiomycota</taxon>
        <taxon>Agaricomycotina</taxon>
        <taxon>Agaricomycetes</taxon>
        <taxon>Agaricomycetidae</taxon>
        <taxon>Agaricales</taxon>
        <taxon>Marasmiineae</taxon>
        <taxon>Mycenaceae</taxon>
        <taxon>Mycena</taxon>
    </lineage>
</organism>
<keyword evidence="6" id="KW-0539">Nucleus</keyword>
<keyword evidence="11" id="KW-1185">Reference proteome</keyword>
<evidence type="ECO:0000256" key="3">
    <source>
        <dbReference type="ARBA" id="ARBA00022737"/>
    </source>
</evidence>
<dbReference type="SMART" id="SM00355">
    <property type="entry name" value="ZnF_C2H2"/>
    <property type="match status" value="2"/>
</dbReference>
<proteinExistence type="predicted"/>
<dbReference type="PROSITE" id="PS00028">
    <property type="entry name" value="ZINC_FINGER_C2H2_1"/>
    <property type="match status" value="1"/>
</dbReference>
<dbReference type="PANTHER" id="PTHR16515:SF49">
    <property type="entry name" value="GASTRULA ZINC FINGER PROTEIN XLCGF49.1-LIKE-RELATED"/>
    <property type="match status" value="1"/>
</dbReference>
<sequence length="392" mass="42667">MNRIRSSSNNRIMVNFSRYAFSGESYPVDNGISLTPATPPTGATGHELHDADMVGVRTPVSECGSFGSGYSPALSDTSYHSQPEYLYKSGSSSDHQPLPFSSPSPLRMFSQLSVADHRLSPEMPPTLHSPYAQYPPSNSGGTLSPTFPLDETRLGPEVPSLLSPYNHYPRSLSPTIPLLTFSDCDRWAPSFEDNPDASSPLSPLEHGPRPLLFDTAPPLPRLVLHSEADHSTFGSQSRTQSDMMVATEACNDRLAAPPRRHSFNTHRPEATFFLSQESSLSTPDTPSSPFPSSSSPSNGATPDLPPSQPQVASPAGVHAANLRRTRPPKFQCDDCQATFTAKHNWKNHLNSHRGIRPHACGLCGLTFTTSAVKKRHEKNQVCVKQSASAFEY</sequence>
<evidence type="ECO:0000256" key="1">
    <source>
        <dbReference type="ARBA" id="ARBA00004123"/>
    </source>
</evidence>
<keyword evidence="3" id="KW-0677">Repeat</keyword>
<dbReference type="GO" id="GO:0010468">
    <property type="term" value="P:regulation of gene expression"/>
    <property type="evidence" value="ECO:0007669"/>
    <property type="project" value="TreeGrafter"/>
</dbReference>
<comment type="caution">
    <text evidence="10">The sequence shown here is derived from an EMBL/GenBank/DDBJ whole genome shotgun (WGS) entry which is preliminary data.</text>
</comment>
<protein>
    <recommendedName>
        <fullName evidence="9">C2H2-type domain-containing protein</fullName>
    </recommendedName>
</protein>
<dbReference type="AlphaFoldDB" id="A0AAD7AGK9"/>
<evidence type="ECO:0000256" key="7">
    <source>
        <dbReference type="PROSITE-ProRule" id="PRU00042"/>
    </source>
</evidence>
<dbReference type="SUPFAM" id="SSF57667">
    <property type="entry name" value="beta-beta-alpha zinc fingers"/>
    <property type="match status" value="1"/>
</dbReference>
<dbReference type="PROSITE" id="PS50157">
    <property type="entry name" value="ZINC_FINGER_C2H2_2"/>
    <property type="match status" value="1"/>
</dbReference>
<evidence type="ECO:0000256" key="6">
    <source>
        <dbReference type="ARBA" id="ARBA00023242"/>
    </source>
</evidence>
<dbReference type="GO" id="GO:0005634">
    <property type="term" value="C:nucleus"/>
    <property type="evidence" value="ECO:0007669"/>
    <property type="project" value="UniProtKB-SubCell"/>
</dbReference>
<feature type="region of interest" description="Disordered" evidence="8">
    <location>
        <begin position="276"/>
        <end position="318"/>
    </location>
</feature>
<name>A0AAD7AGK9_9AGAR</name>
<evidence type="ECO:0000256" key="5">
    <source>
        <dbReference type="ARBA" id="ARBA00022833"/>
    </source>
</evidence>
<dbReference type="PANTHER" id="PTHR16515">
    <property type="entry name" value="PR DOMAIN ZINC FINGER PROTEIN"/>
    <property type="match status" value="1"/>
</dbReference>